<dbReference type="EC" id="1.2.1.3" evidence="3"/>
<comment type="catalytic activity">
    <reaction evidence="4">
        <text>an aldehyde + NAD(+) + H2O = a carboxylate + NADH + 2 H(+)</text>
        <dbReference type="Rhea" id="RHEA:16185"/>
        <dbReference type="ChEBI" id="CHEBI:15377"/>
        <dbReference type="ChEBI" id="CHEBI:15378"/>
        <dbReference type="ChEBI" id="CHEBI:17478"/>
        <dbReference type="ChEBI" id="CHEBI:29067"/>
        <dbReference type="ChEBI" id="CHEBI:57540"/>
        <dbReference type="ChEBI" id="CHEBI:57945"/>
        <dbReference type="EC" id="1.2.1.3"/>
    </reaction>
</comment>
<dbReference type="FunFam" id="3.40.309.10:FF:000012">
    <property type="entry name" value="Betaine aldehyde dehydrogenase"/>
    <property type="match status" value="1"/>
</dbReference>
<reference evidence="6" key="1">
    <citation type="journal article" date="2020" name="Stud. Mycol.">
        <title>101 Dothideomycetes genomes: a test case for predicting lifestyles and emergence of pathogens.</title>
        <authorList>
            <person name="Haridas S."/>
            <person name="Albert R."/>
            <person name="Binder M."/>
            <person name="Bloem J."/>
            <person name="Labutti K."/>
            <person name="Salamov A."/>
            <person name="Andreopoulos B."/>
            <person name="Baker S."/>
            <person name="Barry K."/>
            <person name="Bills G."/>
            <person name="Bluhm B."/>
            <person name="Cannon C."/>
            <person name="Castanera R."/>
            <person name="Culley D."/>
            <person name="Daum C."/>
            <person name="Ezra D."/>
            <person name="Gonzalez J."/>
            <person name="Henrissat B."/>
            <person name="Kuo A."/>
            <person name="Liang C."/>
            <person name="Lipzen A."/>
            <person name="Lutzoni F."/>
            <person name="Magnuson J."/>
            <person name="Mondo S."/>
            <person name="Nolan M."/>
            <person name="Ohm R."/>
            <person name="Pangilinan J."/>
            <person name="Park H.-J."/>
            <person name="Ramirez L."/>
            <person name="Alfaro M."/>
            <person name="Sun H."/>
            <person name="Tritt A."/>
            <person name="Yoshinaga Y."/>
            <person name="Zwiers L.-H."/>
            <person name="Turgeon B."/>
            <person name="Goodwin S."/>
            <person name="Spatafora J."/>
            <person name="Crous P."/>
            <person name="Grigoriev I."/>
        </authorList>
    </citation>
    <scope>NUCLEOTIDE SEQUENCE</scope>
    <source>
        <strain evidence="6">Tuck. ex Michener</strain>
    </source>
</reference>
<dbReference type="EMBL" id="ML991801">
    <property type="protein sequence ID" value="KAF2234062.1"/>
    <property type="molecule type" value="Genomic_DNA"/>
</dbReference>
<proteinExistence type="inferred from homology"/>
<dbReference type="InterPro" id="IPR016163">
    <property type="entry name" value="Ald_DH_C"/>
</dbReference>
<name>A0A6A6H7T7_VIRVR</name>
<evidence type="ECO:0000313" key="6">
    <source>
        <dbReference type="EMBL" id="KAF2234062.1"/>
    </source>
</evidence>
<evidence type="ECO:0000313" key="7">
    <source>
        <dbReference type="Proteomes" id="UP000800092"/>
    </source>
</evidence>
<evidence type="ECO:0000256" key="3">
    <source>
        <dbReference type="ARBA" id="ARBA00024226"/>
    </source>
</evidence>
<protein>
    <recommendedName>
        <fullName evidence="3">aldehyde dehydrogenase (NAD(+))</fullName>
        <ecNumber evidence="3">1.2.1.3</ecNumber>
    </recommendedName>
</protein>
<evidence type="ECO:0000256" key="4">
    <source>
        <dbReference type="ARBA" id="ARBA00049194"/>
    </source>
</evidence>
<dbReference type="Gene3D" id="3.40.605.10">
    <property type="entry name" value="Aldehyde Dehydrogenase, Chain A, domain 1"/>
    <property type="match status" value="1"/>
</dbReference>
<dbReference type="InterPro" id="IPR016161">
    <property type="entry name" value="Ald_DH/histidinol_DH"/>
</dbReference>
<evidence type="ECO:0000256" key="1">
    <source>
        <dbReference type="ARBA" id="ARBA00009986"/>
    </source>
</evidence>
<sequence>MCLTFTNSEMATSKIPKFEETTSYPWSSKDGTTFPIYNPATGKVITNVVAGTSKEVDLAVKAANEAYSKDWRWRSPSERSGLLFACANELDKHLDDLAVLLCLENGKPASGARQFDLNFLSRIFRYYAGLIDKLPSELYDSGIVYTNVFHEPYGVVGAILPFNWPPIHTGGKLAPALAMGNTVVMKPPEQAPLTVMRIIEILQGVLPKDVIHGVPGIGPEVPSSLVQHSLVHKISFTGSTAAGAAVAKTAAADVTQCSLELGGENAFIIFEDADLDQAVRDALDGGFFNKGEACTAASRMIVHRDVHDVFIERLGAAVKKLVVGDGLKKETHVGPQVSEAQQKRVNNYIRIGQEEDGATIYSQGNLPSDPALKDGYFIKPTLFTNVKPHMRIAKEEMFGPVQTVTSFSTYDEAIEILNDTEYGLTAAVYTKDMEKGWKACRQIDVGMVWLNNYWRNVLGKPFGGAKQSGYGREHNIETLRDFSRPKFVQFPSGLGKMPSWQGVSDIFGPQGSQVHGA</sequence>
<feature type="domain" description="Aldehyde dehydrogenase" evidence="5">
    <location>
        <begin position="26"/>
        <end position="488"/>
    </location>
</feature>
<dbReference type="FunFam" id="3.40.605.10:FF:000007">
    <property type="entry name" value="NAD/NADP-dependent betaine aldehyde dehydrogenase"/>
    <property type="match status" value="1"/>
</dbReference>
<evidence type="ECO:0000259" key="5">
    <source>
        <dbReference type="Pfam" id="PF00171"/>
    </source>
</evidence>
<dbReference type="PANTHER" id="PTHR11699">
    <property type="entry name" value="ALDEHYDE DEHYDROGENASE-RELATED"/>
    <property type="match status" value="1"/>
</dbReference>
<dbReference type="InterPro" id="IPR016162">
    <property type="entry name" value="Ald_DH_N"/>
</dbReference>
<dbReference type="InterPro" id="IPR015590">
    <property type="entry name" value="Aldehyde_DH_dom"/>
</dbReference>
<organism evidence="6 7">
    <name type="scientific">Viridothelium virens</name>
    <name type="common">Speckled blister lichen</name>
    <name type="synonym">Trypethelium virens</name>
    <dbReference type="NCBI Taxonomy" id="1048519"/>
    <lineage>
        <taxon>Eukaryota</taxon>
        <taxon>Fungi</taxon>
        <taxon>Dikarya</taxon>
        <taxon>Ascomycota</taxon>
        <taxon>Pezizomycotina</taxon>
        <taxon>Dothideomycetes</taxon>
        <taxon>Dothideomycetes incertae sedis</taxon>
        <taxon>Trypetheliales</taxon>
        <taxon>Trypetheliaceae</taxon>
        <taxon>Viridothelium</taxon>
    </lineage>
</organism>
<dbReference type="Pfam" id="PF00171">
    <property type="entry name" value="Aldedh"/>
    <property type="match status" value="1"/>
</dbReference>
<dbReference type="AlphaFoldDB" id="A0A6A6H7T7"/>
<keyword evidence="2" id="KW-0560">Oxidoreductase</keyword>
<keyword evidence="7" id="KW-1185">Reference proteome</keyword>
<comment type="similarity">
    <text evidence="1">Belongs to the aldehyde dehydrogenase family.</text>
</comment>
<dbReference type="OrthoDB" id="310895at2759"/>
<dbReference type="InterPro" id="IPR016160">
    <property type="entry name" value="Ald_DH_CS_CYS"/>
</dbReference>
<dbReference type="PROSITE" id="PS00070">
    <property type="entry name" value="ALDEHYDE_DEHYDR_CYS"/>
    <property type="match status" value="1"/>
</dbReference>
<dbReference type="Gene3D" id="3.40.309.10">
    <property type="entry name" value="Aldehyde Dehydrogenase, Chain A, domain 2"/>
    <property type="match status" value="1"/>
</dbReference>
<dbReference type="GO" id="GO:0004029">
    <property type="term" value="F:aldehyde dehydrogenase (NAD+) activity"/>
    <property type="evidence" value="ECO:0007669"/>
    <property type="project" value="UniProtKB-EC"/>
</dbReference>
<evidence type="ECO:0000256" key="2">
    <source>
        <dbReference type="ARBA" id="ARBA00023002"/>
    </source>
</evidence>
<accession>A0A6A6H7T7</accession>
<gene>
    <name evidence="6" type="ORF">EV356DRAFT_576976</name>
</gene>
<dbReference type="SUPFAM" id="SSF53720">
    <property type="entry name" value="ALDH-like"/>
    <property type="match status" value="1"/>
</dbReference>
<dbReference type="Proteomes" id="UP000800092">
    <property type="component" value="Unassembled WGS sequence"/>
</dbReference>